<organism evidence="1 2">
    <name type="scientific">Armillaria ostoyae</name>
    <name type="common">Armillaria root rot fungus</name>
    <dbReference type="NCBI Taxonomy" id="47428"/>
    <lineage>
        <taxon>Eukaryota</taxon>
        <taxon>Fungi</taxon>
        <taxon>Dikarya</taxon>
        <taxon>Basidiomycota</taxon>
        <taxon>Agaricomycotina</taxon>
        <taxon>Agaricomycetes</taxon>
        <taxon>Agaricomycetidae</taxon>
        <taxon>Agaricales</taxon>
        <taxon>Marasmiineae</taxon>
        <taxon>Physalacriaceae</taxon>
        <taxon>Armillaria</taxon>
    </lineage>
</organism>
<protein>
    <submittedName>
        <fullName evidence="1">Uncharacterized protein</fullName>
    </submittedName>
</protein>
<dbReference type="AlphaFoldDB" id="A0A284RIZ2"/>
<reference evidence="2" key="1">
    <citation type="journal article" date="2017" name="Nat. Ecol. Evol.">
        <title>Genome expansion and lineage-specific genetic innovations in the forest pathogenic fungi Armillaria.</title>
        <authorList>
            <person name="Sipos G."/>
            <person name="Prasanna A.N."/>
            <person name="Walter M.C."/>
            <person name="O'Connor E."/>
            <person name="Balint B."/>
            <person name="Krizsan K."/>
            <person name="Kiss B."/>
            <person name="Hess J."/>
            <person name="Varga T."/>
            <person name="Slot J."/>
            <person name="Riley R."/>
            <person name="Boka B."/>
            <person name="Rigling D."/>
            <person name="Barry K."/>
            <person name="Lee J."/>
            <person name="Mihaltcheva S."/>
            <person name="LaButti K."/>
            <person name="Lipzen A."/>
            <person name="Waldron R."/>
            <person name="Moloney N.M."/>
            <person name="Sperisen C."/>
            <person name="Kredics L."/>
            <person name="Vagvoelgyi C."/>
            <person name="Patrignani A."/>
            <person name="Fitzpatrick D."/>
            <person name="Nagy I."/>
            <person name="Doyle S."/>
            <person name="Anderson J.B."/>
            <person name="Grigoriev I.V."/>
            <person name="Gueldener U."/>
            <person name="Muensterkoetter M."/>
            <person name="Nagy L.G."/>
        </authorList>
    </citation>
    <scope>NUCLEOTIDE SEQUENCE [LARGE SCALE GENOMIC DNA]</scope>
    <source>
        <strain evidence="2">C18/9</strain>
    </source>
</reference>
<sequence length="67" mass="7150">MPRTAAANPITDAHPFSDALLTPSLDPVIGRGANQGPISINALLVFVAKLGHPRASYNPQRFMKVQV</sequence>
<evidence type="ECO:0000313" key="2">
    <source>
        <dbReference type="Proteomes" id="UP000219338"/>
    </source>
</evidence>
<evidence type="ECO:0000313" key="1">
    <source>
        <dbReference type="EMBL" id="SJL08703.1"/>
    </source>
</evidence>
<dbReference type="EMBL" id="FUEG01000009">
    <property type="protein sequence ID" value="SJL08703.1"/>
    <property type="molecule type" value="Genomic_DNA"/>
</dbReference>
<dbReference type="Proteomes" id="UP000219338">
    <property type="component" value="Unassembled WGS sequence"/>
</dbReference>
<keyword evidence="2" id="KW-1185">Reference proteome</keyword>
<proteinExistence type="predicted"/>
<accession>A0A284RIZ2</accession>
<name>A0A284RIZ2_ARMOS</name>
<gene>
    <name evidence="1" type="ORF">ARMOST_12072</name>
</gene>